<feature type="transmembrane region" description="Helical" evidence="1">
    <location>
        <begin position="318"/>
        <end position="337"/>
    </location>
</feature>
<organism evidence="2 3">
    <name type="scientific">Rhodopirellula halodulae</name>
    <dbReference type="NCBI Taxonomy" id="2894198"/>
    <lineage>
        <taxon>Bacteria</taxon>
        <taxon>Pseudomonadati</taxon>
        <taxon>Planctomycetota</taxon>
        <taxon>Planctomycetia</taxon>
        <taxon>Pirellulales</taxon>
        <taxon>Pirellulaceae</taxon>
        <taxon>Rhodopirellula</taxon>
    </lineage>
</organism>
<feature type="transmembrane region" description="Helical" evidence="1">
    <location>
        <begin position="71"/>
        <end position="94"/>
    </location>
</feature>
<feature type="transmembrane region" description="Helical" evidence="1">
    <location>
        <begin position="343"/>
        <end position="363"/>
    </location>
</feature>
<evidence type="ECO:0000256" key="1">
    <source>
        <dbReference type="SAM" id="Phobius"/>
    </source>
</evidence>
<keyword evidence="1" id="KW-0472">Membrane</keyword>
<protein>
    <submittedName>
        <fullName evidence="2">A24 family peptidase</fullName>
    </submittedName>
</protein>
<proteinExistence type="predicted"/>
<dbReference type="PANTHER" id="PTHR30487">
    <property type="entry name" value="TYPE 4 PREPILIN-LIKE PROTEINS LEADER PEPTIDE-PROCESSING ENZYME"/>
    <property type="match status" value="1"/>
</dbReference>
<accession>A0ABS8NLL1</accession>
<evidence type="ECO:0000313" key="2">
    <source>
        <dbReference type="EMBL" id="MCC9644440.1"/>
    </source>
</evidence>
<dbReference type="PANTHER" id="PTHR30487:SF0">
    <property type="entry name" value="PREPILIN LEADER PEPTIDASE_N-METHYLTRANSFERASE-RELATED"/>
    <property type="match status" value="1"/>
</dbReference>
<comment type="caution">
    <text evidence="2">The sequence shown here is derived from an EMBL/GenBank/DDBJ whole genome shotgun (WGS) entry which is preliminary data.</text>
</comment>
<keyword evidence="3" id="KW-1185">Reference proteome</keyword>
<feature type="transmembrane region" description="Helical" evidence="1">
    <location>
        <begin position="224"/>
        <end position="249"/>
    </location>
</feature>
<dbReference type="EMBL" id="JAJKFW010000054">
    <property type="protein sequence ID" value="MCC9644440.1"/>
    <property type="molecule type" value="Genomic_DNA"/>
</dbReference>
<feature type="transmembrane region" description="Helical" evidence="1">
    <location>
        <begin position="148"/>
        <end position="171"/>
    </location>
</feature>
<reference evidence="2" key="1">
    <citation type="submission" date="2021-11" db="EMBL/GenBank/DDBJ databases">
        <title>Genome sequence.</title>
        <authorList>
            <person name="Sun Q."/>
        </authorList>
    </citation>
    <scope>NUCLEOTIDE SEQUENCE</scope>
    <source>
        <strain evidence="2">JC740</strain>
    </source>
</reference>
<dbReference type="Proteomes" id="UP001430306">
    <property type="component" value="Unassembled WGS sequence"/>
</dbReference>
<gene>
    <name evidence="2" type="ORF">LOC71_19380</name>
</gene>
<sequence>MILTNLPAPVSNLIAGQLSPSRALLQFTQTTDGWRQDAIQASTIYFAEITPAWLASLMAAWLSLSTSVQCAVLAAIGLVAGAIANHIIPTWCWYPRPISPWVDRERWPLRPEFETISRSLPPRSWLDRIPVLGWLRLRRESELFGRGFWIRPLLIELSMAAVYPWMFHAYLDGQLLPSGVTATTKAACADWMVWLFFYHAVVLVWLVSATFIDFDERTIPDLITIPGTIIAILIGTLTPFAFLPGLVVVNSVEGIAPVLANHPFGLSPFWSSQQGLATGLLIWAVWCFALADRRFYLRRGWSKAWGYFWLGLTRNNSWKWLTAMWVIGSIVITAVYFTSPLGWMGMMTSLVGLAVGGGIVWVVRLVCGWAIGMEAMGFGDVTLMAMVGAVIGWQGSTLAFFVSPMAALLIVLIVFVLTRDPRTPFGPYLCLGTLLVVWFWDDVYNERFRTTLLLMGDVLLWMALVMPPLLAGMMWVSRTLRQRVLPDPE</sequence>
<keyword evidence="1" id="KW-1133">Transmembrane helix</keyword>
<feature type="transmembrane region" description="Helical" evidence="1">
    <location>
        <begin position="269"/>
        <end position="291"/>
    </location>
</feature>
<feature type="transmembrane region" description="Helical" evidence="1">
    <location>
        <begin position="191"/>
        <end position="212"/>
    </location>
</feature>
<feature type="transmembrane region" description="Helical" evidence="1">
    <location>
        <begin position="375"/>
        <end position="393"/>
    </location>
</feature>
<feature type="transmembrane region" description="Helical" evidence="1">
    <location>
        <begin position="44"/>
        <end position="65"/>
    </location>
</feature>
<name>A0ABS8NLL1_9BACT</name>
<evidence type="ECO:0000313" key="3">
    <source>
        <dbReference type="Proteomes" id="UP001430306"/>
    </source>
</evidence>
<feature type="transmembrane region" description="Helical" evidence="1">
    <location>
        <begin position="452"/>
        <end position="476"/>
    </location>
</feature>
<keyword evidence="1" id="KW-0812">Transmembrane</keyword>
<dbReference type="InterPro" id="IPR050882">
    <property type="entry name" value="Prepilin_peptidase/N-MTase"/>
</dbReference>
<feature type="transmembrane region" description="Helical" evidence="1">
    <location>
        <begin position="399"/>
        <end position="418"/>
    </location>
</feature>
<feature type="transmembrane region" description="Helical" evidence="1">
    <location>
        <begin position="425"/>
        <end position="440"/>
    </location>
</feature>